<keyword evidence="15" id="KW-1185">Reference proteome</keyword>
<dbReference type="InterPro" id="IPR032675">
    <property type="entry name" value="LRR_dom_sf"/>
</dbReference>
<dbReference type="InterPro" id="IPR011009">
    <property type="entry name" value="Kinase-like_dom_sf"/>
</dbReference>
<dbReference type="InterPro" id="IPR001611">
    <property type="entry name" value="Leu-rich_rpt"/>
</dbReference>
<evidence type="ECO:0000256" key="7">
    <source>
        <dbReference type="ARBA" id="ARBA00022777"/>
    </source>
</evidence>
<dbReference type="InterPro" id="IPR008271">
    <property type="entry name" value="Ser/Thr_kinase_AS"/>
</dbReference>
<evidence type="ECO:0000256" key="8">
    <source>
        <dbReference type="ARBA" id="ARBA00022840"/>
    </source>
</evidence>
<name>A0ABR0X1N0_REHGL</name>
<evidence type="ECO:0000256" key="3">
    <source>
        <dbReference type="ARBA" id="ARBA00022679"/>
    </source>
</evidence>
<evidence type="ECO:0000256" key="12">
    <source>
        <dbReference type="SAM" id="Phobius"/>
    </source>
</evidence>
<evidence type="ECO:0000313" key="15">
    <source>
        <dbReference type="Proteomes" id="UP001318860"/>
    </source>
</evidence>
<dbReference type="Pfam" id="PF00069">
    <property type="entry name" value="Pkinase"/>
    <property type="match status" value="1"/>
</dbReference>
<dbReference type="PRINTS" id="PR00019">
    <property type="entry name" value="LEURICHRPT"/>
</dbReference>
<dbReference type="PANTHER" id="PTHR27008">
    <property type="entry name" value="OS04G0122200 PROTEIN"/>
    <property type="match status" value="1"/>
</dbReference>
<dbReference type="SMART" id="SM00369">
    <property type="entry name" value="LRR_TYP"/>
    <property type="match status" value="4"/>
</dbReference>
<keyword evidence="4 12" id="KW-0812">Transmembrane</keyword>
<evidence type="ECO:0000256" key="2">
    <source>
        <dbReference type="ARBA" id="ARBA00022614"/>
    </source>
</evidence>
<keyword evidence="2" id="KW-0433">Leucine-rich repeat</keyword>
<keyword evidence="9 12" id="KW-1133">Transmembrane helix</keyword>
<dbReference type="Proteomes" id="UP001318860">
    <property type="component" value="Unassembled WGS sequence"/>
</dbReference>
<keyword evidence="7" id="KW-0418">Kinase</keyword>
<keyword evidence="6 11" id="KW-0547">Nucleotide-binding</keyword>
<keyword evidence="8 11" id="KW-0067">ATP-binding</keyword>
<dbReference type="Pfam" id="PF13855">
    <property type="entry name" value="LRR_8"/>
    <property type="match status" value="1"/>
</dbReference>
<protein>
    <recommendedName>
        <fullName evidence="13">Protein kinase domain-containing protein</fullName>
    </recommendedName>
</protein>
<evidence type="ECO:0000256" key="11">
    <source>
        <dbReference type="PROSITE-ProRule" id="PRU10141"/>
    </source>
</evidence>
<comment type="subcellular location">
    <subcellularLocation>
        <location evidence="1">Membrane</location>
    </subcellularLocation>
</comment>
<dbReference type="PROSITE" id="PS00108">
    <property type="entry name" value="PROTEIN_KINASE_ST"/>
    <property type="match status" value="1"/>
</dbReference>
<feature type="transmembrane region" description="Helical" evidence="12">
    <location>
        <begin position="460"/>
        <end position="480"/>
    </location>
</feature>
<dbReference type="Gene3D" id="3.30.200.20">
    <property type="entry name" value="Phosphorylase Kinase, domain 1"/>
    <property type="match status" value="1"/>
</dbReference>
<proteinExistence type="predicted"/>
<dbReference type="PROSITE" id="PS00107">
    <property type="entry name" value="PROTEIN_KINASE_ATP"/>
    <property type="match status" value="1"/>
</dbReference>
<dbReference type="PANTHER" id="PTHR27008:SF596">
    <property type="entry name" value="OS02G0215500 PROTEIN"/>
    <property type="match status" value="1"/>
</dbReference>
<evidence type="ECO:0000259" key="13">
    <source>
        <dbReference type="PROSITE" id="PS50011"/>
    </source>
</evidence>
<evidence type="ECO:0000256" key="9">
    <source>
        <dbReference type="ARBA" id="ARBA00022989"/>
    </source>
</evidence>
<keyword evidence="5" id="KW-0677">Repeat</keyword>
<dbReference type="Gene3D" id="1.10.510.10">
    <property type="entry name" value="Transferase(Phosphotransferase) domain 1"/>
    <property type="match status" value="1"/>
</dbReference>
<feature type="binding site" evidence="11">
    <location>
        <position position="545"/>
    </location>
    <ligand>
        <name>ATP</name>
        <dbReference type="ChEBI" id="CHEBI:30616"/>
    </ligand>
</feature>
<accession>A0ABR0X1N0</accession>
<dbReference type="InterPro" id="IPR000719">
    <property type="entry name" value="Prot_kinase_dom"/>
</dbReference>
<dbReference type="SUPFAM" id="SSF52047">
    <property type="entry name" value="RNI-like"/>
    <property type="match status" value="1"/>
</dbReference>
<evidence type="ECO:0000256" key="10">
    <source>
        <dbReference type="ARBA" id="ARBA00023136"/>
    </source>
</evidence>
<dbReference type="InterPro" id="IPR003591">
    <property type="entry name" value="Leu-rich_rpt_typical-subtyp"/>
</dbReference>
<dbReference type="SUPFAM" id="SSF56112">
    <property type="entry name" value="Protein kinase-like (PK-like)"/>
    <property type="match status" value="1"/>
</dbReference>
<evidence type="ECO:0000256" key="5">
    <source>
        <dbReference type="ARBA" id="ARBA00022737"/>
    </source>
</evidence>
<dbReference type="Gene3D" id="3.80.10.10">
    <property type="entry name" value="Ribonuclease Inhibitor"/>
    <property type="match status" value="2"/>
</dbReference>
<feature type="domain" description="Protein kinase" evidence="13">
    <location>
        <begin position="516"/>
        <end position="764"/>
    </location>
</feature>
<dbReference type="InterPro" id="IPR051809">
    <property type="entry name" value="Plant_receptor-like_S/T_kinase"/>
</dbReference>
<comment type="caution">
    <text evidence="14">The sequence shown here is derived from an EMBL/GenBank/DDBJ whole genome shotgun (WGS) entry which is preliminary data.</text>
</comment>
<dbReference type="SMART" id="SM00220">
    <property type="entry name" value="S_TKc"/>
    <property type="match status" value="1"/>
</dbReference>
<keyword evidence="10 12" id="KW-0472">Membrane</keyword>
<evidence type="ECO:0000256" key="6">
    <source>
        <dbReference type="ARBA" id="ARBA00022741"/>
    </source>
</evidence>
<reference evidence="14 15" key="1">
    <citation type="journal article" date="2021" name="Comput. Struct. Biotechnol. J.">
        <title>De novo genome assembly of the potent medicinal plant Rehmannia glutinosa using nanopore technology.</title>
        <authorList>
            <person name="Ma L."/>
            <person name="Dong C."/>
            <person name="Song C."/>
            <person name="Wang X."/>
            <person name="Zheng X."/>
            <person name="Niu Y."/>
            <person name="Chen S."/>
            <person name="Feng W."/>
        </authorList>
    </citation>
    <scope>NUCLEOTIDE SEQUENCE [LARGE SCALE GENOMIC DNA]</scope>
    <source>
        <strain evidence="14">DH-2019</strain>
    </source>
</reference>
<dbReference type="EMBL" id="JABTTQ020000007">
    <property type="protein sequence ID" value="KAK6152517.1"/>
    <property type="molecule type" value="Genomic_DNA"/>
</dbReference>
<dbReference type="InterPro" id="IPR017441">
    <property type="entry name" value="Protein_kinase_ATP_BS"/>
</dbReference>
<dbReference type="Pfam" id="PF00560">
    <property type="entry name" value="LRR_1"/>
    <property type="match status" value="5"/>
</dbReference>
<gene>
    <name evidence="14" type="ORF">DH2020_015152</name>
</gene>
<evidence type="ECO:0000256" key="1">
    <source>
        <dbReference type="ARBA" id="ARBA00004370"/>
    </source>
</evidence>
<dbReference type="PROSITE" id="PS50011">
    <property type="entry name" value="PROTEIN_KINASE_DOM"/>
    <property type="match status" value="1"/>
</dbReference>
<dbReference type="PROSITE" id="PS51450">
    <property type="entry name" value="LRR"/>
    <property type="match status" value="1"/>
</dbReference>
<evidence type="ECO:0000313" key="14">
    <source>
        <dbReference type="EMBL" id="KAK6152517.1"/>
    </source>
</evidence>
<organism evidence="14 15">
    <name type="scientific">Rehmannia glutinosa</name>
    <name type="common">Chinese foxglove</name>
    <dbReference type="NCBI Taxonomy" id="99300"/>
    <lineage>
        <taxon>Eukaryota</taxon>
        <taxon>Viridiplantae</taxon>
        <taxon>Streptophyta</taxon>
        <taxon>Embryophyta</taxon>
        <taxon>Tracheophyta</taxon>
        <taxon>Spermatophyta</taxon>
        <taxon>Magnoliopsida</taxon>
        <taxon>eudicotyledons</taxon>
        <taxon>Gunneridae</taxon>
        <taxon>Pentapetalae</taxon>
        <taxon>asterids</taxon>
        <taxon>lamiids</taxon>
        <taxon>Lamiales</taxon>
        <taxon>Orobanchaceae</taxon>
        <taxon>Rehmannieae</taxon>
        <taxon>Rehmannia</taxon>
    </lineage>
</organism>
<sequence>MNTNPTCSEGNRTLVGNPENLDSRDWMDLVYNNYDKKFGFKSVFGYNSPEIFNLSSLVTFSVPYNRLEGTFPFDLGFNLPNLQVLNAGHNLLTGSLPASLSNASNLVEFDITGSLFTGKISIDFGGLPNLWWLILASNPLGSDLEFFDSLTNCRNLKVLDLSDCEFGGSLPYSLANLSTNLLSLRLGNNEISGDISVGIENLINLTEVQLQKNKFTGNIPAVLGNVSKLQLLDMSENELLGRIPPELSKLRRLYLLHLNKNHLNGNIPLSFGDFQYLQDLDLSENNLSGEIPKSLMSLSSLTLSLNLAENRLSGFLPSEVGRLRNLEYLDLSENRLSGEIPVSLGSCSTLERLNMAGNSFNGHIPSSFSTLRGLEYLNLSRNNLSGQVPGFFQTMSFKNLNLSFNQFEGNLPSEGIFRNASAFSVTGNNNLCGGIPDLRLPYCQTDEAGNGKSSGHGLELMIPLLSGLLALVLIMSLIIIRRLTKTKTETFVSSHSEIRMFSRITYDSLYKATNGFCSACLIGAGSFGSVYKAVLDSGRKIVAVKVFRVENRGNIKSFMSECRALRDIRHRNLVKIYSACSASDYSGNEFKALVFEFMPNGSLESWLHGYPNEQNPNEGSRILGVRQRLNIAVDVAYALEYLHHHCQRTIVHCDLKPSNILLDDDMVAHLGDFGLSKFVPEFISKSHSMSSSVGVRGTIGYAPPEYGLGSNYSPDGDVYSFGILLLEMFTGKRPTDTAFKDGLNLHNHVKMALPKKSTKFSTRR</sequence>
<keyword evidence="3" id="KW-0808">Transferase</keyword>
<evidence type="ECO:0000256" key="4">
    <source>
        <dbReference type="ARBA" id="ARBA00022692"/>
    </source>
</evidence>